<dbReference type="EMBL" id="FOCL01000002">
    <property type="protein sequence ID" value="SEN07146.1"/>
    <property type="molecule type" value="Genomic_DNA"/>
</dbReference>
<accession>A0A1H8DJ05</accession>
<evidence type="ECO:0000313" key="2">
    <source>
        <dbReference type="Proteomes" id="UP000198942"/>
    </source>
</evidence>
<name>A0A1H8DJ05_9SPHI</name>
<dbReference type="RefSeq" id="WP_091209492.1">
    <property type="nucleotide sequence ID" value="NZ_FOCL01000002.1"/>
</dbReference>
<organism evidence="1 2">
    <name type="scientific">Mucilaginibacter gossypiicola</name>
    <dbReference type="NCBI Taxonomy" id="551995"/>
    <lineage>
        <taxon>Bacteria</taxon>
        <taxon>Pseudomonadati</taxon>
        <taxon>Bacteroidota</taxon>
        <taxon>Sphingobacteriia</taxon>
        <taxon>Sphingobacteriales</taxon>
        <taxon>Sphingobacteriaceae</taxon>
        <taxon>Mucilaginibacter</taxon>
    </lineage>
</organism>
<sequence length="542" mass="62362">MTKTTNLNQDPDTFLQQLFRKHDRYYFGNELRDKLVKTFKKSNAAARKIVERFVEKGFAQSSSPVSFGKGMFVYYLPHKTVTFDDMIGLTRGRRPPLFRLLSAIKKCGGVLSYYEALKVTSSQLAPSNSKNPTLDAIIEELNHFELISFHKDDNNVKYLVANYVDQAQVESLVAKHFALMVIDAIFLYDILNSLENFNLIDNEHVIYRNRKTPSLGAIHNNFVWDAFAYTKTTGINTTYGARRTKNNKQALVVLDVVIGRSYELFDFDGFFGRVQVLLNHTRKERKIIPVVVYKEISQEALNTARSLGILTYNMAAFFGTSIYEIINNTAEVKLGEYSGLPQQTDPVQTISQTLDLIESTGNEHNLQNLIGDFFQSLMYQLFRQLYPLCSIEQSAKLPAMDDYGEPGRYYEYDLVIWSTDTKEIVVIELKGSMKNYTIPKGDYETKNTLKWFFGRTLPSYKKHFVTGYYKNYKVKAAFVNSGKFDKDGREYLIELNGGQLKPKKIDIGYDGRKLIRLVNNEGMEVLKNTLERYYIKEPEKAQ</sequence>
<dbReference type="Proteomes" id="UP000198942">
    <property type="component" value="Unassembled WGS sequence"/>
</dbReference>
<dbReference type="OrthoDB" id="2677922at2"/>
<dbReference type="AlphaFoldDB" id="A0A1H8DJ05"/>
<reference evidence="2" key="1">
    <citation type="submission" date="2016-10" db="EMBL/GenBank/DDBJ databases">
        <authorList>
            <person name="Varghese N."/>
            <person name="Submissions S."/>
        </authorList>
    </citation>
    <scope>NUCLEOTIDE SEQUENCE [LARGE SCALE GENOMIC DNA]</scope>
    <source>
        <strain evidence="2">Gh-48</strain>
    </source>
</reference>
<gene>
    <name evidence="1" type="ORF">SAMN05192574_102363</name>
</gene>
<keyword evidence="2" id="KW-1185">Reference proteome</keyword>
<evidence type="ECO:0000313" key="1">
    <source>
        <dbReference type="EMBL" id="SEN07146.1"/>
    </source>
</evidence>
<protein>
    <submittedName>
        <fullName evidence="1">Uncharacterized protein</fullName>
    </submittedName>
</protein>
<dbReference type="STRING" id="551995.SAMN05192574_102363"/>
<proteinExistence type="predicted"/>